<accession>A0A091C5H4</accession>
<keyword evidence="2" id="KW-0812">Transmembrane</keyword>
<protein>
    <submittedName>
        <fullName evidence="3">Na(+)Citrate OH(-) antiporter</fullName>
    </submittedName>
</protein>
<dbReference type="RefSeq" id="WP_038023008.1">
    <property type="nucleotide sequence ID" value="NZ_JPVT01000101.1"/>
</dbReference>
<name>A0A091C5H4_9ENTE</name>
<evidence type="ECO:0000313" key="4">
    <source>
        <dbReference type="Proteomes" id="UP000029381"/>
    </source>
</evidence>
<gene>
    <name evidence="3" type="ORF">TMU3MR103_1044</name>
</gene>
<keyword evidence="1" id="KW-0813">Transport</keyword>
<dbReference type="PANTHER" id="PTHR40033:SF1">
    <property type="entry name" value="CITRATE-SODIUM SYMPORTER"/>
    <property type="match status" value="1"/>
</dbReference>
<feature type="transmembrane region" description="Helical" evidence="2">
    <location>
        <begin position="12"/>
        <end position="32"/>
    </location>
</feature>
<comment type="subcellular location">
    <subcellularLocation>
        <location evidence="1">Cell membrane</location>
    </subcellularLocation>
</comment>
<keyword evidence="2" id="KW-1133">Transmembrane helix</keyword>
<feature type="transmembrane region" description="Helical" evidence="2">
    <location>
        <begin position="413"/>
        <end position="433"/>
    </location>
</feature>
<organism evidence="3 4">
    <name type="scientific">Tetragenococcus muriaticus 3MR10-3</name>
    <dbReference type="NCBI Taxonomy" id="1302648"/>
    <lineage>
        <taxon>Bacteria</taxon>
        <taxon>Bacillati</taxon>
        <taxon>Bacillota</taxon>
        <taxon>Bacilli</taxon>
        <taxon>Lactobacillales</taxon>
        <taxon>Enterococcaceae</taxon>
        <taxon>Tetragenococcus</taxon>
    </lineage>
</organism>
<dbReference type="PROSITE" id="PS51257">
    <property type="entry name" value="PROKAR_LIPOPROTEIN"/>
    <property type="match status" value="1"/>
</dbReference>
<dbReference type="EMBL" id="JPVT01000101">
    <property type="protein sequence ID" value="KFN91357.1"/>
    <property type="molecule type" value="Genomic_DNA"/>
</dbReference>
<feature type="transmembrane region" description="Helical" evidence="2">
    <location>
        <begin position="103"/>
        <end position="121"/>
    </location>
</feature>
<evidence type="ECO:0000256" key="1">
    <source>
        <dbReference type="PIRNR" id="PIRNR005348"/>
    </source>
</evidence>
<dbReference type="GO" id="GO:0005886">
    <property type="term" value="C:plasma membrane"/>
    <property type="evidence" value="ECO:0007669"/>
    <property type="project" value="UniProtKB-SubCell"/>
</dbReference>
<sequence>MANDEKKKGLKLYGAPWYVTLVACLIIIGAMFSGGLGTDMPSIFALMLAIGIPLYEIGQRLPIWNKYIGGGILLAFIGTSVIGTYNLIPETYVTSIDNFTSEINFLSFYIVVLITGSVLSLERNILLKSFAGYFPAILGGFVGAIALAMVAGLFFGITPGEAITHYTLPIMGGGNGGGAIPLSEVYAGITGEGSEVYYSFAIIILTVGNVFAIFAAALLNRLGEKFPKLTGDKQTIIRGTEEDDLSDEDYTPSLGDVASGLLIALTSYTVGLLFSNVLLPEIFGFPIHELAYMVIFVVILCALGVIPVNVRMGAKRLQSFFTKHLTLLIMVGVGVDLDLNELLAAVTLPNIILALFIIVGAVIGAGGIGYLVGFYPIDAAVTAGLCMANRGGSGDLAVLGAADRMGLMAYAQLSSRLGGAIILVIASVLFSILL</sequence>
<comment type="similarity">
    <text evidence="1">Belongs to the 2-hydroxycarboxylate transporter (2-HCT) (TC 2.A.24) family.</text>
</comment>
<keyword evidence="4" id="KW-1185">Reference proteome</keyword>
<keyword evidence="1" id="KW-0769">Symport</keyword>
<feature type="transmembrane region" description="Helical" evidence="2">
    <location>
        <begin position="351"/>
        <end position="372"/>
    </location>
</feature>
<dbReference type="PATRIC" id="fig|1302648.3.peg.1013"/>
<dbReference type="GO" id="GO:0008514">
    <property type="term" value="F:organic anion transmembrane transporter activity"/>
    <property type="evidence" value="ECO:0007669"/>
    <property type="project" value="InterPro"/>
</dbReference>
<feature type="transmembrane region" description="Helical" evidence="2">
    <location>
        <begin position="67"/>
        <end position="88"/>
    </location>
</feature>
<evidence type="ECO:0000313" key="3">
    <source>
        <dbReference type="EMBL" id="KFN91357.1"/>
    </source>
</evidence>
<dbReference type="InterPro" id="IPR004679">
    <property type="entry name" value="2-OHcarboxylate_transport"/>
</dbReference>
<keyword evidence="1 2" id="KW-0472">Membrane</keyword>
<reference evidence="3 4" key="1">
    <citation type="submission" date="2014-08" db="EMBL/GenBank/DDBJ databases">
        <title>Genome sequence of Tetragenococcus muriaticus.</title>
        <authorList>
            <person name="Chuea-nongthon C."/>
            <person name="Rodtong S."/>
            <person name="Yongsawatdigul J."/>
            <person name="Steele J.L."/>
            <person name="Liu X.-y."/>
            <person name="Speers J."/>
            <person name="Glasner J.D."/>
            <person name="Neeno-Eckwall E.C."/>
        </authorList>
    </citation>
    <scope>NUCLEOTIDE SEQUENCE [LARGE SCALE GENOMIC DNA]</scope>
    <source>
        <strain evidence="3 4">3MR10-3</strain>
    </source>
</reference>
<dbReference type="Proteomes" id="UP000029381">
    <property type="component" value="Unassembled WGS sequence"/>
</dbReference>
<feature type="transmembrane region" description="Helical" evidence="2">
    <location>
        <begin position="257"/>
        <end position="278"/>
    </location>
</feature>
<dbReference type="PANTHER" id="PTHR40033">
    <property type="entry name" value="NA(+)-MALATE SYMPORTER"/>
    <property type="match status" value="1"/>
</dbReference>
<dbReference type="Pfam" id="PF03390">
    <property type="entry name" value="2HCT"/>
    <property type="match status" value="1"/>
</dbReference>
<feature type="transmembrane region" description="Helical" evidence="2">
    <location>
        <begin position="133"/>
        <end position="157"/>
    </location>
</feature>
<feature type="transmembrane region" description="Helical" evidence="2">
    <location>
        <begin position="290"/>
        <end position="308"/>
    </location>
</feature>
<keyword evidence="1" id="KW-1003">Cell membrane</keyword>
<dbReference type="AlphaFoldDB" id="A0A091C5H4"/>
<dbReference type="PIRSF" id="PIRSF005348">
    <property type="entry name" value="YxkH"/>
    <property type="match status" value="1"/>
</dbReference>
<evidence type="ECO:0000256" key="2">
    <source>
        <dbReference type="SAM" id="Phobius"/>
    </source>
</evidence>
<dbReference type="GO" id="GO:0015293">
    <property type="term" value="F:symporter activity"/>
    <property type="evidence" value="ECO:0007669"/>
    <property type="project" value="UniProtKB-UniRule"/>
</dbReference>
<proteinExistence type="inferred from homology"/>
<feature type="transmembrane region" description="Helical" evidence="2">
    <location>
        <begin position="196"/>
        <end position="219"/>
    </location>
</feature>
<comment type="caution">
    <text evidence="3">The sequence shown here is derived from an EMBL/GenBank/DDBJ whole genome shotgun (WGS) entry which is preliminary data.</text>
</comment>
<feature type="transmembrane region" description="Helical" evidence="2">
    <location>
        <begin position="38"/>
        <end position="55"/>
    </location>
</feature>